<dbReference type="InterPro" id="IPR029387">
    <property type="entry name" value="OSTbeta"/>
</dbReference>
<proteinExistence type="predicted"/>
<dbReference type="GO" id="GO:0022857">
    <property type="term" value="F:transmembrane transporter activity"/>
    <property type="evidence" value="ECO:0007669"/>
    <property type="project" value="InterPro"/>
</dbReference>
<dbReference type="GO" id="GO:0015721">
    <property type="term" value="P:bile acid and bile salt transport"/>
    <property type="evidence" value="ECO:0007669"/>
    <property type="project" value="InterPro"/>
</dbReference>
<gene>
    <name evidence="3 4 5" type="primary">SLC51B</name>
</gene>
<dbReference type="GeneID" id="102750917"/>
<keyword evidence="1" id="KW-0812">Transmembrane</keyword>
<reference evidence="3 4" key="1">
    <citation type="submission" date="2025-04" db="UniProtKB">
        <authorList>
            <consortium name="RefSeq"/>
        </authorList>
    </citation>
    <scope>IDENTIFICATION</scope>
    <source>
        <tissue evidence="3 4">Liver</tissue>
    </source>
</reference>
<protein>
    <submittedName>
        <fullName evidence="3 4">Organic solute transporter subunit beta isoform X1</fullName>
    </submittedName>
</protein>
<evidence type="ECO:0000313" key="5">
    <source>
        <dbReference type="RefSeq" id="XP_030885622.1"/>
    </source>
</evidence>
<feature type="transmembrane region" description="Helical" evidence="1">
    <location>
        <begin position="93"/>
        <end position="113"/>
    </location>
</feature>
<dbReference type="RefSeq" id="XP_030885622.1">
    <property type="nucleotide sequence ID" value="XM_031029762.1"/>
</dbReference>
<dbReference type="GO" id="GO:0005886">
    <property type="term" value="C:plasma membrane"/>
    <property type="evidence" value="ECO:0007669"/>
    <property type="project" value="InterPro"/>
</dbReference>
<organism evidence="2 3">
    <name type="scientific">Leptonychotes weddellii</name>
    <name type="common">Weddell seal</name>
    <name type="synonym">Otaria weddellii</name>
    <dbReference type="NCBI Taxonomy" id="9713"/>
    <lineage>
        <taxon>Eukaryota</taxon>
        <taxon>Metazoa</taxon>
        <taxon>Chordata</taxon>
        <taxon>Craniata</taxon>
        <taxon>Vertebrata</taxon>
        <taxon>Euteleostomi</taxon>
        <taxon>Mammalia</taxon>
        <taxon>Eutheria</taxon>
        <taxon>Laurasiatheria</taxon>
        <taxon>Carnivora</taxon>
        <taxon>Caniformia</taxon>
        <taxon>Pinnipedia</taxon>
        <taxon>Phocidae</taxon>
        <taxon>Monachinae</taxon>
        <taxon>Lobodontini</taxon>
        <taxon>Leptonychotes</taxon>
    </lineage>
</organism>
<evidence type="ECO:0000256" key="1">
    <source>
        <dbReference type="SAM" id="Phobius"/>
    </source>
</evidence>
<dbReference type="RefSeq" id="XP_030885621.1">
    <property type="nucleotide sequence ID" value="XM_031029761.1"/>
</dbReference>
<keyword evidence="2" id="KW-1185">Reference proteome</keyword>
<dbReference type="InterPro" id="IPR052678">
    <property type="entry name" value="OST-beta_subunit"/>
</dbReference>
<keyword evidence="1" id="KW-0472">Membrane</keyword>
<dbReference type="CTD" id="123264"/>
<accession>A0A7F8QWZ7</accession>
<dbReference type="PANTHER" id="PTHR36129">
    <property type="entry name" value="ORGANIC SOLUTE TRANSPORTER SUBUNIT BETA-RELATED"/>
    <property type="match status" value="1"/>
</dbReference>
<name>A0A7F8QWZ7_LEPWE</name>
<dbReference type="Proteomes" id="UP000245341">
    <property type="component" value="Unplaced"/>
</dbReference>
<evidence type="ECO:0000313" key="4">
    <source>
        <dbReference type="RefSeq" id="XP_030885621.1"/>
    </source>
</evidence>
<sequence>MVSASPDSTCLESQSSWSRVFRALPRGRNLGSQEGTWGAKRPKDFVGRNVSQPGAGGMDHSEGVIQAPADTTVPQELLEEMLWFFRVEDASPWNYSIFALVGVVGVISFVLLGRSIQANRNKKLLGKNKPELQDLAEAETRDDNNLNILRETLLSEKHNLAQVAIELKEADAPLALLPDPQESET</sequence>
<evidence type="ECO:0000313" key="2">
    <source>
        <dbReference type="Proteomes" id="UP000245341"/>
    </source>
</evidence>
<dbReference type="GO" id="GO:0032991">
    <property type="term" value="C:protein-containing complex"/>
    <property type="evidence" value="ECO:0007669"/>
    <property type="project" value="TreeGrafter"/>
</dbReference>
<dbReference type="OrthoDB" id="9899510at2759"/>
<evidence type="ECO:0000313" key="3">
    <source>
        <dbReference type="RefSeq" id="XP_030885620.1"/>
    </source>
</evidence>
<dbReference type="PANTHER" id="PTHR36129:SF1">
    <property type="entry name" value="ORGANIC SOLUTE TRANSPORTER SUBUNIT BETA"/>
    <property type="match status" value="1"/>
</dbReference>
<keyword evidence="1" id="KW-1133">Transmembrane helix</keyword>
<dbReference type="AlphaFoldDB" id="A0A7F8QWZ7"/>
<dbReference type="Pfam" id="PF15048">
    <property type="entry name" value="OSTbeta"/>
    <property type="match status" value="1"/>
</dbReference>
<dbReference type="GO" id="GO:0046982">
    <property type="term" value="F:protein heterodimerization activity"/>
    <property type="evidence" value="ECO:0007669"/>
    <property type="project" value="InterPro"/>
</dbReference>
<dbReference type="RefSeq" id="XP_030885620.1">
    <property type="nucleotide sequence ID" value="XM_031029760.1"/>
</dbReference>